<dbReference type="PROSITE" id="PS50194">
    <property type="entry name" value="FILAMIN_REPEAT"/>
    <property type="match status" value="3"/>
</dbReference>
<evidence type="ECO:0008006" key="6">
    <source>
        <dbReference type="Google" id="ProtNLM"/>
    </source>
</evidence>
<dbReference type="FunFam" id="2.60.40.10:FF:000092">
    <property type="entry name" value="Filamin-B isoform B"/>
    <property type="match status" value="1"/>
</dbReference>
<evidence type="ECO:0000313" key="5">
    <source>
        <dbReference type="Proteomes" id="UP000324832"/>
    </source>
</evidence>
<dbReference type="SMART" id="SM00557">
    <property type="entry name" value="IG_FLMN"/>
    <property type="match status" value="3"/>
</dbReference>
<dbReference type="InterPro" id="IPR001298">
    <property type="entry name" value="Filamin/ABP280_rpt"/>
</dbReference>
<feature type="repeat" description="Filamin" evidence="3">
    <location>
        <begin position="111"/>
        <end position="202"/>
    </location>
</feature>
<name>A0A5E4QRM5_9NEOP</name>
<dbReference type="EMBL" id="FZQP02004656">
    <property type="protein sequence ID" value="VVD00353.1"/>
    <property type="molecule type" value="Genomic_DNA"/>
</dbReference>
<organism evidence="4 5">
    <name type="scientific">Leptidea sinapis</name>
    <dbReference type="NCBI Taxonomy" id="189913"/>
    <lineage>
        <taxon>Eukaryota</taxon>
        <taxon>Metazoa</taxon>
        <taxon>Ecdysozoa</taxon>
        <taxon>Arthropoda</taxon>
        <taxon>Hexapoda</taxon>
        <taxon>Insecta</taxon>
        <taxon>Pterygota</taxon>
        <taxon>Neoptera</taxon>
        <taxon>Endopterygota</taxon>
        <taxon>Lepidoptera</taxon>
        <taxon>Glossata</taxon>
        <taxon>Ditrysia</taxon>
        <taxon>Papilionoidea</taxon>
        <taxon>Pieridae</taxon>
        <taxon>Dismorphiinae</taxon>
        <taxon>Leptidea</taxon>
    </lineage>
</organism>
<dbReference type="Proteomes" id="UP000324832">
    <property type="component" value="Unassembled WGS sequence"/>
</dbReference>
<dbReference type="SUPFAM" id="SSF81296">
    <property type="entry name" value="E set domains"/>
    <property type="match status" value="3"/>
</dbReference>
<protein>
    <recommendedName>
        <fullName evidence="6">Filamin</fullName>
    </recommendedName>
</protein>
<gene>
    <name evidence="4" type="ORF">LSINAPIS_LOCUS11011</name>
</gene>
<feature type="repeat" description="Filamin" evidence="3">
    <location>
        <begin position="199"/>
        <end position="314"/>
    </location>
</feature>
<accession>A0A5E4QRM5</accession>
<feature type="repeat" description="Filamin" evidence="3">
    <location>
        <begin position="32"/>
        <end position="109"/>
    </location>
</feature>
<keyword evidence="5" id="KW-1185">Reference proteome</keyword>
<dbReference type="InterPro" id="IPR044801">
    <property type="entry name" value="Filamin"/>
</dbReference>
<sequence length="314" mass="33882">MVLQHIPDSPFKVYISPAVGDAHLLEVAQFPDSAQVDKPTQFYIRLNGAKGQLNGTVVSPLGKTDDCFIQNIDGDQYSIRFMPRENGVHNINVKFNGVHIPASPLRIKVGKDDADPAAVHCHGPGLGNVKTGAKTDLIINTCNAGAGILAVTMDGPSRVAMDCTEVEEGYKVRYTPLAPGFYYLSVKYNGAHIVGSPFKIEATGDNLAEIGAQETSSVTVETVQKVSKAAQAKQGPVLPHFKSDASKVISKGMGNNILYVGIYGPKGPCDEVQLKHKGKNNYECTYVVRDRGEYIVIVKWGDDHVPGSPYKVEV</sequence>
<keyword evidence="2" id="KW-0677">Repeat</keyword>
<reference evidence="4 5" key="1">
    <citation type="submission" date="2017-07" db="EMBL/GenBank/DDBJ databases">
        <authorList>
            <person name="Talla V."/>
            <person name="Backstrom N."/>
        </authorList>
    </citation>
    <scope>NUCLEOTIDE SEQUENCE [LARGE SCALE GENOMIC DNA]</scope>
</reference>
<dbReference type="InterPro" id="IPR014756">
    <property type="entry name" value="Ig_E-set"/>
</dbReference>
<evidence type="ECO:0000256" key="3">
    <source>
        <dbReference type="PROSITE-ProRule" id="PRU00087"/>
    </source>
</evidence>
<evidence type="ECO:0000313" key="4">
    <source>
        <dbReference type="EMBL" id="VVD00353.1"/>
    </source>
</evidence>
<dbReference type="AlphaFoldDB" id="A0A5E4QRM5"/>
<proteinExistence type="inferred from homology"/>
<dbReference type="PANTHER" id="PTHR38537:SF8">
    <property type="entry name" value="FILAMIN-A"/>
    <property type="match status" value="1"/>
</dbReference>
<dbReference type="PANTHER" id="PTHR38537">
    <property type="entry name" value="JITTERBUG, ISOFORM N"/>
    <property type="match status" value="1"/>
</dbReference>
<evidence type="ECO:0000256" key="1">
    <source>
        <dbReference type="ARBA" id="ARBA00009238"/>
    </source>
</evidence>
<dbReference type="Gene3D" id="2.60.40.10">
    <property type="entry name" value="Immunoglobulins"/>
    <property type="match status" value="3"/>
</dbReference>
<dbReference type="InterPro" id="IPR017868">
    <property type="entry name" value="Filamin/ABP280_repeat-like"/>
</dbReference>
<dbReference type="GO" id="GO:0030036">
    <property type="term" value="P:actin cytoskeleton organization"/>
    <property type="evidence" value="ECO:0007669"/>
    <property type="project" value="InterPro"/>
</dbReference>
<dbReference type="Pfam" id="PF00630">
    <property type="entry name" value="Filamin"/>
    <property type="match status" value="3"/>
</dbReference>
<evidence type="ECO:0000256" key="2">
    <source>
        <dbReference type="ARBA" id="ARBA00022737"/>
    </source>
</evidence>
<dbReference type="InterPro" id="IPR013783">
    <property type="entry name" value="Ig-like_fold"/>
</dbReference>
<dbReference type="GO" id="GO:0051015">
    <property type="term" value="F:actin filament binding"/>
    <property type="evidence" value="ECO:0007669"/>
    <property type="project" value="InterPro"/>
</dbReference>
<comment type="similarity">
    <text evidence="1">Belongs to the filamin family.</text>
</comment>